<keyword evidence="2" id="KW-1185">Reference proteome</keyword>
<reference evidence="1 2" key="1">
    <citation type="journal article" date="2022" name="bioRxiv">
        <title>The genome of the oomycete Peronosclerospora sorghi, a cosmopolitan pathogen of maize and sorghum, is inflated with dispersed pseudogenes.</title>
        <authorList>
            <person name="Fletcher K."/>
            <person name="Martin F."/>
            <person name="Isakeit T."/>
            <person name="Cavanaugh K."/>
            <person name="Magill C."/>
            <person name="Michelmore R."/>
        </authorList>
    </citation>
    <scope>NUCLEOTIDE SEQUENCE [LARGE SCALE GENOMIC DNA]</scope>
    <source>
        <strain evidence="1">P6</strain>
    </source>
</reference>
<sequence length="326" mass="36056">MFTRKLYAAYAAVLATVSEAAVSSDPAKAGYPFSLLCVGDWGSAPNRASCCSRRSTFTNYDIGLEDKFSWQRDYVSPNDNRWSLKDHFYVKRIDDAVTGVSVDIFNVDTNDADVHGAQQICCQCYGYSNGDSATCRNVGRGHKFCCAGDTAMFDACMAKFAKWGADSRAQLAEQVKRSNATWKIVHTHYSAYTHFGPVGMNKWFDTLQGSGIHVWLNGHTHAAKHDYSASLRIHWMENGASGGIQNEGASGIPDYAASYIKKIWAYPGNEYGFMSLQASKEWLKLQYHTADSAWVFGEDLKTTKIGGVATKHCWYIPVDGTEGRAC</sequence>
<evidence type="ECO:0000313" key="2">
    <source>
        <dbReference type="Proteomes" id="UP001163321"/>
    </source>
</evidence>
<proteinExistence type="predicted"/>
<gene>
    <name evidence="1" type="ORF">PsorP6_009838</name>
</gene>
<evidence type="ECO:0000313" key="1">
    <source>
        <dbReference type="EMBL" id="KAI9911645.1"/>
    </source>
</evidence>
<protein>
    <submittedName>
        <fullName evidence="1">Uncharacterized protein</fullName>
    </submittedName>
</protein>
<name>A0ACC0W0E8_9STRA</name>
<accession>A0ACC0W0E8</accession>
<dbReference type="Proteomes" id="UP001163321">
    <property type="component" value="Chromosome 5"/>
</dbReference>
<comment type="caution">
    <text evidence="1">The sequence shown here is derived from an EMBL/GenBank/DDBJ whole genome shotgun (WGS) entry which is preliminary data.</text>
</comment>
<organism evidence="1 2">
    <name type="scientific">Peronosclerospora sorghi</name>
    <dbReference type="NCBI Taxonomy" id="230839"/>
    <lineage>
        <taxon>Eukaryota</taxon>
        <taxon>Sar</taxon>
        <taxon>Stramenopiles</taxon>
        <taxon>Oomycota</taxon>
        <taxon>Peronosporomycetes</taxon>
        <taxon>Peronosporales</taxon>
        <taxon>Peronosporaceae</taxon>
        <taxon>Peronosclerospora</taxon>
    </lineage>
</organism>
<dbReference type="EMBL" id="CM047584">
    <property type="protein sequence ID" value="KAI9911645.1"/>
    <property type="molecule type" value="Genomic_DNA"/>
</dbReference>